<dbReference type="OMA" id="GQGFEWA"/>
<comment type="caution">
    <text evidence="12">The sequence shown here is derived from an EMBL/GenBank/DDBJ whole genome shotgun (WGS) entry which is preliminary data.</text>
</comment>
<dbReference type="FunFam" id="1.10.45.10:FF:000001">
    <property type="entry name" value="D-lactate dehydrogenase mitochondrial"/>
    <property type="match status" value="1"/>
</dbReference>
<dbReference type="SUPFAM" id="SSF56176">
    <property type="entry name" value="FAD-binding/transporter-associated domain-like"/>
    <property type="match status" value="1"/>
</dbReference>
<dbReference type="VEuPathDB" id="FungiDB:CC1G_05332"/>
<dbReference type="eggNOG" id="KOG1231">
    <property type="taxonomic scope" value="Eukaryota"/>
</dbReference>
<proteinExistence type="inferred from homology"/>
<dbReference type="GO" id="GO:1903457">
    <property type="term" value="P:lactate catabolic process"/>
    <property type="evidence" value="ECO:0007669"/>
    <property type="project" value="TreeGrafter"/>
</dbReference>
<dbReference type="InterPro" id="IPR036318">
    <property type="entry name" value="FAD-bd_PCMH-like_sf"/>
</dbReference>
<dbReference type="OrthoDB" id="7786253at2759"/>
<evidence type="ECO:0000313" key="12">
    <source>
        <dbReference type="EMBL" id="EAU86338.2"/>
    </source>
</evidence>
<evidence type="ECO:0000313" key="13">
    <source>
        <dbReference type="Proteomes" id="UP000001861"/>
    </source>
</evidence>
<evidence type="ECO:0000259" key="11">
    <source>
        <dbReference type="PROSITE" id="PS51387"/>
    </source>
</evidence>
<dbReference type="SUPFAM" id="SSF55103">
    <property type="entry name" value="FAD-linked oxidases, C-terminal domain"/>
    <property type="match status" value="1"/>
</dbReference>
<comment type="catalytic activity">
    <reaction evidence="10">
        <text>(R)-lactate + 2 Fe(III)-[cytochrome c] = 2 Fe(II)-[cytochrome c] + pyruvate + 2 H(+)</text>
        <dbReference type="Rhea" id="RHEA:13521"/>
        <dbReference type="Rhea" id="RHEA-COMP:10350"/>
        <dbReference type="Rhea" id="RHEA-COMP:14399"/>
        <dbReference type="ChEBI" id="CHEBI:15361"/>
        <dbReference type="ChEBI" id="CHEBI:15378"/>
        <dbReference type="ChEBI" id="CHEBI:16004"/>
        <dbReference type="ChEBI" id="CHEBI:29033"/>
        <dbReference type="ChEBI" id="CHEBI:29034"/>
        <dbReference type="EC" id="1.1.2.4"/>
    </reaction>
</comment>
<dbReference type="GO" id="GO:0008720">
    <property type="term" value="F:D-lactate dehydrogenase (NAD+) activity"/>
    <property type="evidence" value="ECO:0007669"/>
    <property type="project" value="TreeGrafter"/>
</dbReference>
<dbReference type="Pfam" id="PF01565">
    <property type="entry name" value="FAD_binding_4"/>
    <property type="match status" value="1"/>
</dbReference>
<dbReference type="Gene3D" id="3.30.465.10">
    <property type="match status" value="1"/>
</dbReference>
<dbReference type="InterPro" id="IPR006094">
    <property type="entry name" value="Oxid_FAD_bind_N"/>
</dbReference>
<evidence type="ECO:0000256" key="4">
    <source>
        <dbReference type="ARBA" id="ARBA00022630"/>
    </source>
</evidence>
<evidence type="ECO:0000256" key="3">
    <source>
        <dbReference type="ARBA" id="ARBA00008000"/>
    </source>
</evidence>
<dbReference type="PANTHER" id="PTHR11748">
    <property type="entry name" value="D-LACTATE DEHYDROGENASE"/>
    <property type="match status" value="1"/>
</dbReference>
<dbReference type="InterPro" id="IPR016166">
    <property type="entry name" value="FAD-bd_PCMH"/>
</dbReference>
<dbReference type="InterPro" id="IPR004113">
    <property type="entry name" value="FAD-bd_oxidored_4_C"/>
</dbReference>
<keyword evidence="5" id="KW-0274">FAD</keyword>
<dbReference type="RefSeq" id="XP_001835370.2">
    <property type="nucleotide sequence ID" value="XM_001835318.2"/>
</dbReference>
<name>A8NPP9_COPC7</name>
<evidence type="ECO:0000256" key="9">
    <source>
        <dbReference type="ARBA" id="ARBA00038897"/>
    </source>
</evidence>
<evidence type="ECO:0000256" key="6">
    <source>
        <dbReference type="ARBA" id="ARBA00022946"/>
    </source>
</evidence>
<organism evidence="12 13">
    <name type="scientific">Coprinopsis cinerea (strain Okayama-7 / 130 / ATCC MYA-4618 / FGSC 9003)</name>
    <name type="common">Inky cap fungus</name>
    <name type="synonym">Hormographiella aspergillata</name>
    <dbReference type="NCBI Taxonomy" id="240176"/>
    <lineage>
        <taxon>Eukaryota</taxon>
        <taxon>Fungi</taxon>
        <taxon>Dikarya</taxon>
        <taxon>Basidiomycota</taxon>
        <taxon>Agaricomycotina</taxon>
        <taxon>Agaricomycetes</taxon>
        <taxon>Agaricomycetidae</taxon>
        <taxon>Agaricales</taxon>
        <taxon>Agaricineae</taxon>
        <taxon>Psathyrellaceae</taxon>
        <taxon>Coprinopsis</taxon>
    </lineage>
</organism>
<evidence type="ECO:0000256" key="1">
    <source>
        <dbReference type="ARBA" id="ARBA00001974"/>
    </source>
</evidence>
<dbReference type="KEGG" id="cci:CC1G_05332"/>
<keyword evidence="6" id="KW-0809">Transit peptide</keyword>
<accession>A8NPP9</accession>
<dbReference type="InterPro" id="IPR016171">
    <property type="entry name" value="Vanillyl_alc_oxidase_C-sub2"/>
</dbReference>
<dbReference type="AlphaFoldDB" id="A8NPP9"/>
<evidence type="ECO:0000256" key="7">
    <source>
        <dbReference type="ARBA" id="ARBA00023002"/>
    </source>
</evidence>
<dbReference type="Gene3D" id="1.10.45.10">
    <property type="entry name" value="Vanillyl-alcohol Oxidase, Chain A, domain 4"/>
    <property type="match status" value="1"/>
</dbReference>
<dbReference type="Gene3D" id="3.30.70.2740">
    <property type="match status" value="1"/>
</dbReference>
<dbReference type="GO" id="GO:0071949">
    <property type="term" value="F:FAD binding"/>
    <property type="evidence" value="ECO:0007669"/>
    <property type="project" value="InterPro"/>
</dbReference>
<dbReference type="PROSITE" id="PS51387">
    <property type="entry name" value="FAD_PCMH"/>
    <property type="match status" value="1"/>
</dbReference>
<comment type="cofactor">
    <cofactor evidence="1">
        <name>FAD</name>
        <dbReference type="ChEBI" id="CHEBI:57692"/>
    </cofactor>
</comment>
<keyword evidence="13" id="KW-1185">Reference proteome</keyword>
<dbReference type="InParanoid" id="A8NPP9"/>
<dbReference type="STRING" id="240176.A8NPP9"/>
<protein>
    <recommendedName>
        <fullName evidence="9">D-lactate dehydrogenase (cytochrome)</fullName>
        <ecNumber evidence="9">1.1.2.4</ecNumber>
    </recommendedName>
</protein>
<dbReference type="EMBL" id="AACS02000008">
    <property type="protein sequence ID" value="EAU86338.2"/>
    <property type="molecule type" value="Genomic_DNA"/>
</dbReference>
<dbReference type="FunFam" id="3.30.70.2740:FF:000001">
    <property type="entry name" value="D-lactate dehydrogenase mitochondrial"/>
    <property type="match status" value="1"/>
</dbReference>
<dbReference type="HOGENOM" id="CLU_017779_3_3_1"/>
<evidence type="ECO:0000256" key="2">
    <source>
        <dbReference type="ARBA" id="ARBA00004173"/>
    </source>
</evidence>
<dbReference type="PANTHER" id="PTHR11748:SF111">
    <property type="entry name" value="D-LACTATE DEHYDROGENASE, MITOCHONDRIAL-RELATED"/>
    <property type="match status" value="1"/>
</dbReference>
<keyword evidence="4" id="KW-0285">Flavoprotein</keyword>
<feature type="domain" description="FAD-binding PCMH-type" evidence="11">
    <location>
        <begin position="128"/>
        <end position="381"/>
    </location>
</feature>
<gene>
    <name evidence="12" type="ORF">CC1G_05332</name>
</gene>
<evidence type="ECO:0000256" key="5">
    <source>
        <dbReference type="ARBA" id="ARBA00022827"/>
    </source>
</evidence>
<comment type="similarity">
    <text evidence="3">Belongs to the FAD-binding oxidoreductase/transferase type 4 family.</text>
</comment>
<dbReference type="Pfam" id="PF02913">
    <property type="entry name" value="FAD-oxidase_C"/>
    <property type="match status" value="1"/>
</dbReference>
<dbReference type="InterPro" id="IPR016164">
    <property type="entry name" value="FAD-linked_Oxase-like_C"/>
</dbReference>
<evidence type="ECO:0000256" key="8">
    <source>
        <dbReference type="ARBA" id="ARBA00023128"/>
    </source>
</evidence>
<sequence length="500" mass="55133">MSLCRAAYRGSIHTTRSFSTPPILLPSRLFSQSFFRQDDRQWRNHPPSRSPKHNVTKVLLVGLAIGTGIGWGVNQYSGATTRSSNKYGSPEDFAKAIEELTSHLGPDKVSTNPDDLDSHGFSANDYHPGISPSVVVYPETTEDVVLIVKTATRFKMPVIPYSGATSLEGHFRASYDRWQHSSGGICVDLNRMDRILKIHPEDSDLVCQPAARWMDINETLKEKGIPLFFPWKGRADVWHQIDPAPGATIGVAVAQFPDVKAATQAVAEILNRGVGIQCVELVDDVFMRATNTYGVSKRKWAEKDSLFFKFQGPTERSLKETAEIVKGVVKKYGANGFELARNREEANELWQDRKNAHYSGLALIPGSKGIATDVCVPVSRLPELVHETKKDLAQVGLVSTIVGHVGDGNFHALILFENDDEFGRAKGAVDRMVKRAIALDGTCTGEHGVGLGKKKYLVEELGEGTVALMKTIKKAIDPLDLFNPGKLYPDEDSPDSREHR</sequence>
<keyword evidence="7" id="KW-0560">Oxidoreductase</keyword>
<reference evidence="12 13" key="1">
    <citation type="journal article" date="2010" name="Proc. Natl. Acad. Sci. U.S.A.">
        <title>Insights into evolution of multicellular fungi from the assembled chromosomes of the mushroom Coprinopsis cinerea (Coprinus cinereus).</title>
        <authorList>
            <person name="Stajich J.E."/>
            <person name="Wilke S.K."/>
            <person name="Ahren D."/>
            <person name="Au C.H."/>
            <person name="Birren B.W."/>
            <person name="Borodovsky M."/>
            <person name="Burns C."/>
            <person name="Canback B."/>
            <person name="Casselton L.A."/>
            <person name="Cheng C.K."/>
            <person name="Deng J."/>
            <person name="Dietrich F.S."/>
            <person name="Fargo D.C."/>
            <person name="Farman M.L."/>
            <person name="Gathman A.C."/>
            <person name="Goldberg J."/>
            <person name="Guigo R."/>
            <person name="Hoegger P.J."/>
            <person name="Hooker J.B."/>
            <person name="Huggins A."/>
            <person name="James T.Y."/>
            <person name="Kamada T."/>
            <person name="Kilaru S."/>
            <person name="Kodira C."/>
            <person name="Kues U."/>
            <person name="Kupfer D."/>
            <person name="Kwan H.S."/>
            <person name="Lomsadze A."/>
            <person name="Li W."/>
            <person name="Lilly W.W."/>
            <person name="Ma L.J."/>
            <person name="Mackey A.J."/>
            <person name="Manning G."/>
            <person name="Martin F."/>
            <person name="Muraguchi H."/>
            <person name="Natvig D.O."/>
            <person name="Palmerini H."/>
            <person name="Ramesh M.A."/>
            <person name="Rehmeyer C.J."/>
            <person name="Roe B.A."/>
            <person name="Shenoy N."/>
            <person name="Stanke M."/>
            <person name="Ter-Hovhannisyan V."/>
            <person name="Tunlid A."/>
            <person name="Velagapudi R."/>
            <person name="Vision T.J."/>
            <person name="Zeng Q."/>
            <person name="Zolan M.E."/>
            <person name="Pukkila P.J."/>
        </authorList>
    </citation>
    <scope>NUCLEOTIDE SEQUENCE [LARGE SCALE GENOMIC DNA]</scope>
    <source>
        <strain evidence="13">Okayama-7 / 130 / ATCC MYA-4618 / FGSC 9003</strain>
    </source>
</reference>
<dbReference type="GO" id="GO:0005739">
    <property type="term" value="C:mitochondrion"/>
    <property type="evidence" value="ECO:0007669"/>
    <property type="project" value="UniProtKB-SubCell"/>
</dbReference>
<evidence type="ECO:0000256" key="10">
    <source>
        <dbReference type="ARBA" id="ARBA00051436"/>
    </source>
</evidence>
<dbReference type="Proteomes" id="UP000001861">
    <property type="component" value="Unassembled WGS sequence"/>
</dbReference>
<dbReference type="GeneID" id="6011901"/>
<dbReference type="GO" id="GO:0004458">
    <property type="term" value="F:D-lactate dehydrogenase (cytochrome) activity"/>
    <property type="evidence" value="ECO:0007669"/>
    <property type="project" value="UniProtKB-EC"/>
</dbReference>
<dbReference type="InterPro" id="IPR016169">
    <property type="entry name" value="FAD-bd_PCMH_sub2"/>
</dbReference>
<comment type="subcellular location">
    <subcellularLocation>
        <location evidence="2">Mitochondrion</location>
    </subcellularLocation>
</comment>
<keyword evidence="8" id="KW-0496">Mitochondrion</keyword>
<dbReference type="EC" id="1.1.2.4" evidence="9"/>